<organism evidence="2 3">
    <name type="scientific">Candidatus Nitrospira neomarina</name>
    <dbReference type="NCBI Taxonomy" id="3020899"/>
    <lineage>
        <taxon>Bacteria</taxon>
        <taxon>Pseudomonadati</taxon>
        <taxon>Nitrospirota</taxon>
        <taxon>Nitrospiria</taxon>
        <taxon>Nitrospirales</taxon>
        <taxon>Nitrospiraceae</taxon>
        <taxon>Nitrospira</taxon>
    </lineage>
</organism>
<reference evidence="2 3" key="1">
    <citation type="submission" date="2023-01" db="EMBL/GenBank/DDBJ databases">
        <title>Cultivation and genomic characterization of new, ubiquitous marine nitrite-oxidizing bacteria from the Nitrospirales.</title>
        <authorList>
            <person name="Mueller A.J."/>
            <person name="Daebeler A."/>
            <person name="Herbold C.W."/>
            <person name="Kirkegaard R.H."/>
            <person name="Daims H."/>
        </authorList>
    </citation>
    <scope>NUCLEOTIDE SEQUENCE [LARGE SCALE GENOMIC DNA]</scope>
    <source>
        <strain evidence="2 3">DK</strain>
    </source>
</reference>
<gene>
    <name evidence="2" type="ORF">PQG83_07230</name>
</gene>
<protein>
    <submittedName>
        <fullName evidence="2">Uncharacterized protein</fullName>
    </submittedName>
</protein>
<dbReference type="KEGG" id="nneo:PQG83_07230"/>
<evidence type="ECO:0000313" key="3">
    <source>
        <dbReference type="Proteomes" id="UP001302494"/>
    </source>
</evidence>
<accession>A0AA96K4P0</accession>
<proteinExistence type="predicted"/>
<dbReference type="Proteomes" id="UP001302494">
    <property type="component" value="Chromosome"/>
</dbReference>
<dbReference type="AlphaFoldDB" id="A0AA96K4P0"/>
<feature type="compositionally biased region" description="Basic and acidic residues" evidence="1">
    <location>
        <begin position="10"/>
        <end position="20"/>
    </location>
</feature>
<keyword evidence="3" id="KW-1185">Reference proteome</keyword>
<dbReference type="RefSeq" id="WP_312748226.1">
    <property type="nucleotide sequence ID" value="NZ_CP116968.1"/>
</dbReference>
<evidence type="ECO:0000313" key="2">
    <source>
        <dbReference type="EMBL" id="WNM63539.1"/>
    </source>
</evidence>
<feature type="region of interest" description="Disordered" evidence="1">
    <location>
        <begin position="1"/>
        <end position="24"/>
    </location>
</feature>
<evidence type="ECO:0000256" key="1">
    <source>
        <dbReference type="SAM" id="MobiDB-lite"/>
    </source>
</evidence>
<dbReference type="EMBL" id="CP116968">
    <property type="protein sequence ID" value="WNM63539.1"/>
    <property type="molecule type" value="Genomic_DNA"/>
</dbReference>
<name>A0AA96K4P0_9BACT</name>
<sequence length="45" mass="4950">MDAPSGIIEGEGRQPLEERTNSLCSDKVRYMRRASLPGASRQASK</sequence>